<keyword evidence="4" id="KW-0969">Cilium</keyword>
<accession>A0A3Q2IC36</accession>
<dbReference type="InterPro" id="IPR006602">
    <property type="entry name" value="DM10_dom"/>
</dbReference>
<evidence type="ECO:0000313" key="12">
    <source>
        <dbReference type="Proteomes" id="UP000002281"/>
    </source>
</evidence>
<dbReference type="PANTHER" id="PTHR12086:SF11">
    <property type="entry name" value="EF-HAND DOMAIN-CONTAINING FAMILY MEMBER C2"/>
    <property type="match status" value="1"/>
</dbReference>
<keyword evidence="4" id="KW-0282">Flagellum</keyword>
<name>A0A3Q2IC36_HORSE</name>
<organism evidence="11 12">
    <name type="scientific">Equus caballus</name>
    <name type="common">Horse</name>
    <dbReference type="NCBI Taxonomy" id="9796"/>
    <lineage>
        <taxon>Eukaryota</taxon>
        <taxon>Metazoa</taxon>
        <taxon>Chordata</taxon>
        <taxon>Craniata</taxon>
        <taxon>Vertebrata</taxon>
        <taxon>Euteleostomi</taxon>
        <taxon>Mammalia</taxon>
        <taxon>Eutheria</taxon>
        <taxon>Laurasiatheria</taxon>
        <taxon>Perissodactyla</taxon>
        <taxon>Equidae</taxon>
        <taxon>Equus</taxon>
    </lineage>
</organism>
<dbReference type="Ensembl" id="ENSECAT00000064969.2">
    <property type="protein sequence ID" value="ENSECAP00000043377.2"/>
    <property type="gene ID" value="ENSECAG00000016627.4"/>
</dbReference>
<sequence length="782" mass="91821">MEGIGRRPLTEALTRLRSWRPEGAGKARRIWKQKSNRGITNCNRMAQEVGKEKFHKPQHWGFCNNVRMLMNEDKPGIGGELCLRQKRKPKYSAFLKEMGIDAPPWVAFDKQVLSFDAYLEDEVPEKSQENYRIRRYKIYFYLEDDTIQVNEPGVRNSGLPQGTFIRRHHIPLPPPDEDQFYTVYHFNINIDIVFYGWKFKIYDCDTFTKIVLKNMGVKLNAPGQCPEDPYLKMRREKLDFVKPLRPYESFGTLKQFLNYDRKVLRFFCLWDDSTSLFGDRRELILRYFLSDDTIEIREVLPHKSGWNAMPFLLQRGKLPKYGPPGVYQPGEITDRIVLNVYGGLVENRVDGYLLDKYKLGKVHQEFYKDSDLSIGTTINVWGRKVLLCDCDEFTKSYYKTEYGIENFTSIDCKPPPPPKIERKFPPYTGFGSEEDSLRSCIGLMPTPHRKNFRKWMEKDSYGYISNTLRFFAKLITHDCADVDRLFVISYFLSDDTLSVFEPIERNSGLTGGMFLKRIRVKRPGQEVFKSELSEYIKAEELYVGARVNVNGYLFLLLNADEYTLNYMEKHSDKFPMSSIELALQKLKKQESKSEELRNVFIAADDEQRKMVDYNTFRDILMTLTVGELTDHELITIARHYHVPEDAYEDVNVLIALAHERFKRNTFENFERLIANCVYQDRENKKVLPTKDIRRLCKSSRLPLTHDLLVSLLSKFEDSEGQINYESFFCALNWRINPVPELEPRSYLKERCEDEWLGMPSPIPVKYINYVKLLKEVFGLEDE</sequence>
<evidence type="ECO:0000256" key="2">
    <source>
        <dbReference type="ARBA" id="ARBA00022490"/>
    </source>
</evidence>
<comment type="function">
    <text evidence="7">Microtubule inner protein (MIP) part of the dynein-decorated doublet microtubules (DMTs) in cilia axoneme, which is required for motile cilia beating.</text>
</comment>
<feature type="domain" description="DM10" evidence="10">
    <location>
        <begin position="109"/>
        <end position="216"/>
    </location>
</feature>
<evidence type="ECO:0000256" key="7">
    <source>
        <dbReference type="ARBA" id="ARBA00035003"/>
    </source>
</evidence>
<dbReference type="Proteomes" id="UP000002281">
    <property type="component" value="Chromosome X"/>
</dbReference>
<dbReference type="FunFam" id="2.30.29.170:FF:000001">
    <property type="entry name" value="EF-hand domain containing 1"/>
    <property type="match status" value="1"/>
</dbReference>
<evidence type="ECO:0000313" key="11">
    <source>
        <dbReference type="Ensembl" id="ENSECAP00000043377.2"/>
    </source>
</evidence>
<dbReference type="FunFam" id="2.30.29.170:FF:000003">
    <property type="entry name" value="EF-hand domain (C-terminal) containing 1"/>
    <property type="match status" value="1"/>
</dbReference>
<dbReference type="GO" id="GO:0036064">
    <property type="term" value="C:ciliary basal body"/>
    <property type="evidence" value="ECO:0007669"/>
    <property type="project" value="Ensembl"/>
</dbReference>
<dbReference type="FunFam" id="2.30.29.170:FF:000002">
    <property type="entry name" value="EF-hand domain (C-terminal) containing 1"/>
    <property type="match status" value="1"/>
</dbReference>
<reference evidence="11" key="3">
    <citation type="submission" date="2025-09" db="UniProtKB">
        <authorList>
            <consortium name="Ensembl"/>
        </authorList>
    </citation>
    <scope>IDENTIFICATION</scope>
    <source>
        <strain evidence="11">Thoroughbred</strain>
    </source>
</reference>
<evidence type="ECO:0000256" key="1">
    <source>
        <dbReference type="ARBA" id="ARBA00004611"/>
    </source>
</evidence>
<dbReference type="GO" id="GO:0036126">
    <property type="term" value="C:sperm flagellum"/>
    <property type="evidence" value="ECO:0007669"/>
    <property type="project" value="Ensembl"/>
</dbReference>
<dbReference type="AlphaFoldDB" id="A0A3Q2IC36"/>
<keyword evidence="6" id="KW-0966">Cell projection</keyword>
<keyword evidence="2" id="KW-0963">Cytoplasm</keyword>
<dbReference type="Pfam" id="PF06565">
    <property type="entry name" value="DM10_dom"/>
    <property type="match status" value="4"/>
</dbReference>
<feature type="domain" description="DM10" evidence="10">
    <location>
        <begin position="464"/>
        <end position="571"/>
    </location>
</feature>
<evidence type="ECO:0000256" key="3">
    <source>
        <dbReference type="ARBA" id="ARBA00022737"/>
    </source>
</evidence>
<evidence type="ECO:0000256" key="6">
    <source>
        <dbReference type="ARBA" id="ARBA00023273"/>
    </source>
</evidence>
<comment type="subcellular location">
    <subcellularLocation>
        <location evidence="1">Cytoplasm</location>
        <location evidence="1">Cytoskeleton</location>
        <location evidence="1">Flagellum axoneme</location>
    </subcellularLocation>
</comment>
<keyword evidence="5" id="KW-0206">Cytoskeleton</keyword>
<gene>
    <name evidence="11 13" type="primary">EFHC2</name>
</gene>
<dbReference type="GO" id="GO:1990830">
    <property type="term" value="P:cellular response to leukemia inhibitory factor"/>
    <property type="evidence" value="ECO:0007669"/>
    <property type="project" value="Ensembl"/>
</dbReference>
<keyword evidence="12" id="KW-1185">Reference proteome</keyword>
<dbReference type="Gene3D" id="2.30.29.170">
    <property type="match status" value="3"/>
</dbReference>
<feature type="domain" description="DM10" evidence="10">
    <location>
        <begin position="260"/>
        <end position="402"/>
    </location>
</feature>
<reference evidence="11 12" key="1">
    <citation type="journal article" date="2009" name="Science">
        <title>Genome sequence, comparative analysis, and population genetics of the domestic horse.</title>
        <authorList>
            <consortium name="Broad Institute Genome Sequencing Platform"/>
            <consortium name="Broad Institute Whole Genome Assembly Team"/>
            <person name="Wade C.M."/>
            <person name="Giulotto E."/>
            <person name="Sigurdsson S."/>
            <person name="Zoli M."/>
            <person name="Gnerre S."/>
            <person name="Imsland F."/>
            <person name="Lear T.L."/>
            <person name="Adelson D.L."/>
            <person name="Bailey E."/>
            <person name="Bellone R.R."/>
            <person name="Bloecker H."/>
            <person name="Distl O."/>
            <person name="Edgar R.C."/>
            <person name="Garber M."/>
            <person name="Leeb T."/>
            <person name="Mauceli E."/>
            <person name="MacLeod J.N."/>
            <person name="Penedo M.C.T."/>
            <person name="Raison J.M."/>
            <person name="Sharpe T."/>
            <person name="Vogel J."/>
            <person name="Andersson L."/>
            <person name="Antczak D.F."/>
            <person name="Biagi T."/>
            <person name="Binns M.M."/>
            <person name="Chowdhary B.P."/>
            <person name="Coleman S.J."/>
            <person name="Della Valle G."/>
            <person name="Fryc S."/>
            <person name="Guerin G."/>
            <person name="Hasegawa T."/>
            <person name="Hill E.W."/>
            <person name="Jurka J."/>
            <person name="Kiialainen A."/>
            <person name="Lindgren G."/>
            <person name="Liu J."/>
            <person name="Magnani E."/>
            <person name="Mickelson J.R."/>
            <person name="Murray J."/>
            <person name="Nergadze S.G."/>
            <person name="Onofrio R."/>
            <person name="Pedroni S."/>
            <person name="Piras M.F."/>
            <person name="Raudsepp T."/>
            <person name="Rocchi M."/>
            <person name="Roeed K.H."/>
            <person name="Ryder O.A."/>
            <person name="Searle S."/>
            <person name="Skow L."/>
            <person name="Swinburne J.E."/>
            <person name="Syvaenen A.C."/>
            <person name="Tozaki T."/>
            <person name="Valberg S.J."/>
            <person name="Vaudin M."/>
            <person name="White J.R."/>
            <person name="Zody M.C."/>
            <person name="Lander E.S."/>
            <person name="Lindblad-Toh K."/>
        </authorList>
    </citation>
    <scope>NUCLEOTIDE SEQUENCE [LARGE SCALE GENOMIC DNA]</scope>
    <source>
        <strain evidence="11 12">Thoroughbred</strain>
    </source>
</reference>
<evidence type="ECO:0000256" key="9">
    <source>
        <dbReference type="ARBA" id="ARBA00046435"/>
    </source>
</evidence>
<dbReference type="InterPro" id="IPR040193">
    <property type="entry name" value="EFHC1/EFHC2/EFHB"/>
</dbReference>
<dbReference type="VGNC" id="VGNC:17446">
    <property type="gene designation" value="EFHC2"/>
</dbReference>
<dbReference type="PANTHER" id="PTHR12086">
    <property type="entry name" value="EF-HAND DOMAIN C-TERMINAL CONTAINING PROTEIN"/>
    <property type="match status" value="1"/>
</dbReference>
<evidence type="ECO:0000256" key="8">
    <source>
        <dbReference type="ARBA" id="ARBA00039880"/>
    </source>
</evidence>
<dbReference type="PROSITE" id="PS51336">
    <property type="entry name" value="DM10"/>
    <property type="match status" value="3"/>
</dbReference>
<evidence type="ECO:0000256" key="4">
    <source>
        <dbReference type="ARBA" id="ARBA00022846"/>
    </source>
</evidence>
<proteinExistence type="predicted"/>
<dbReference type="ExpressionAtlas" id="A0A3Q2IC36">
    <property type="expression patterns" value="baseline"/>
</dbReference>
<reference evidence="11" key="2">
    <citation type="submission" date="2025-08" db="UniProtKB">
        <authorList>
            <consortium name="Ensembl"/>
        </authorList>
    </citation>
    <scope>IDENTIFICATION</scope>
    <source>
        <strain evidence="11">Thoroughbred</strain>
    </source>
</reference>
<evidence type="ECO:0000259" key="10">
    <source>
        <dbReference type="PROSITE" id="PS51336"/>
    </source>
</evidence>
<dbReference type="Bgee" id="ENSECAG00000016627">
    <property type="expression patterns" value="Expressed in gluteus medius and 23 other cell types or tissues"/>
</dbReference>
<dbReference type="SMART" id="SM00676">
    <property type="entry name" value="DM10"/>
    <property type="match status" value="3"/>
</dbReference>
<keyword evidence="3" id="KW-0677">Repeat</keyword>
<evidence type="ECO:0000313" key="13">
    <source>
        <dbReference type="VGNC" id="VGNC:17446"/>
    </source>
</evidence>
<dbReference type="SUPFAM" id="SSF47473">
    <property type="entry name" value="EF-hand"/>
    <property type="match status" value="1"/>
</dbReference>
<dbReference type="GeneTree" id="ENSGT00530000063528"/>
<comment type="subunit">
    <text evidence="9">Microtubule inner protein component of sperm flagellar doublet microtubules.</text>
</comment>
<dbReference type="InterPro" id="IPR011992">
    <property type="entry name" value="EF-hand-dom_pair"/>
</dbReference>
<dbReference type="GO" id="GO:0030317">
    <property type="term" value="P:flagellated sperm motility"/>
    <property type="evidence" value="ECO:0007669"/>
    <property type="project" value="Ensembl"/>
</dbReference>
<dbReference type="GO" id="GO:0160111">
    <property type="term" value="C:axonemal A tubule inner sheath"/>
    <property type="evidence" value="ECO:0007669"/>
    <property type="project" value="Ensembl"/>
</dbReference>
<evidence type="ECO:0000256" key="5">
    <source>
        <dbReference type="ARBA" id="ARBA00023212"/>
    </source>
</evidence>
<protein>
    <recommendedName>
        <fullName evidence="8">EF-hand domain-containing family member C2</fullName>
    </recommendedName>
</protein>
<dbReference type="FunFam" id="1.10.238.10:FF:000375">
    <property type="entry name" value="EF-hand domain-containing family member C2"/>
    <property type="match status" value="1"/>
</dbReference>